<dbReference type="Gene3D" id="3.40.50.2000">
    <property type="entry name" value="Glycogen Phosphorylase B"/>
    <property type="match status" value="2"/>
</dbReference>
<dbReference type="Pfam" id="PF00534">
    <property type="entry name" value="Glycos_transf_1"/>
    <property type="match status" value="1"/>
</dbReference>
<reference evidence="4" key="1">
    <citation type="journal article" date="2015" name="PeerJ">
        <title>First genomic representation of candidate bacterial phylum KSB3 points to enhanced environmental sensing as a trigger of wastewater bulking.</title>
        <authorList>
            <person name="Sekiguchi Y."/>
            <person name="Ohashi A."/>
            <person name="Parks D.H."/>
            <person name="Yamauchi T."/>
            <person name="Tyson G.W."/>
            <person name="Hugenholtz P."/>
        </authorList>
    </citation>
    <scope>NUCLEOTIDE SEQUENCE [LARGE SCALE GENOMIC DNA]</scope>
</reference>
<protein>
    <submittedName>
        <fullName evidence="4">Glycosyl transferase group 1</fullName>
    </submittedName>
</protein>
<dbReference type="CDD" id="cd03809">
    <property type="entry name" value="GT4_MtfB-like"/>
    <property type="match status" value="1"/>
</dbReference>
<proteinExistence type="predicted"/>
<sequence length="367" mass="42123">MRIGIDARMVNNTGIGRYLRNLLRQLARLDRQNEYFLFLNKGERFALTQENFTAVSLKISVPLYSLREQYWLPLEIRRCQSDIMHYPNFDLPVCSPAPYIVTVHDLIYFLYPEQCPSRLAHYYARAMLAHSTKRARVVVTDSEYSKQDLQYYFRLPAEKIRVILPAADERAFPGEPNPALLAQYDIIQPYILYVGKHHAYKNVMILMRAYMAQREIHQNFQLVIAGKKDPRQKALYDAAEQFDCGKRILFTDFVPDEDLFDLYRGARLFAFPSRYEGFGLPPLEAMACGVPVICSNAASLPEVVGDAAIQVQPENISALADAICSVLTNENLWQTLKNKGLTRAQQFSWETSARQLLKVYQDAAETA</sequence>
<dbReference type="GO" id="GO:0009103">
    <property type="term" value="P:lipopolysaccharide biosynthetic process"/>
    <property type="evidence" value="ECO:0007669"/>
    <property type="project" value="TreeGrafter"/>
</dbReference>
<dbReference type="FunFam" id="3.40.50.2000:FF:000119">
    <property type="entry name" value="Glycosyl transferase group 1"/>
    <property type="match status" value="1"/>
</dbReference>
<dbReference type="PANTHER" id="PTHR46401:SF2">
    <property type="entry name" value="GLYCOSYLTRANSFERASE WBBK-RELATED"/>
    <property type="match status" value="1"/>
</dbReference>
<feature type="domain" description="Glycosyl transferase family 1" evidence="2">
    <location>
        <begin position="188"/>
        <end position="340"/>
    </location>
</feature>
<feature type="domain" description="Glycosyltransferase subfamily 4-like N-terminal" evidence="3">
    <location>
        <begin position="14"/>
        <end position="168"/>
    </location>
</feature>
<keyword evidence="5" id="KW-1185">Reference proteome</keyword>
<dbReference type="GO" id="GO:0016757">
    <property type="term" value="F:glycosyltransferase activity"/>
    <property type="evidence" value="ECO:0007669"/>
    <property type="project" value="InterPro"/>
</dbReference>
<dbReference type="HOGENOM" id="CLU_009583_27_5_0"/>
<dbReference type="AlphaFoldDB" id="A0A081BTR9"/>
<accession>A0A081BTR9</accession>
<dbReference type="SUPFAM" id="SSF53756">
    <property type="entry name" value="UDP-Glycosyltransferase/glycogen phosphorylase"/>
    <property type="match status" value="1"/>
</dbReference>
<dbReference type="STRING" id="1499967.U27_02682"/>
<keyword evidence="1 4" id="KW-0808">Transferase</keyword>
<gene>
    <name evidence="4" type="ORF">U27_02682</name>
</gene>
<name>A0A081BTR9_VECG1</name>
<dbReference type="Pfam" id="PF13439">
    <property type="entry name" value="Glyco_transf_4"/>
    <property type="match status" value="1"/>
</dbReference>
<dbReference type="eggNOG" id="COG0438">
    <property type="taxonomic scope" value="Bacteria"/>
</dbReference>
<evidence type="ECO:0000259" key="3">
    <source>
        <dbReference type="Pfam" id="PF13439"/>
    </source>
</evidence>
<evidence type="ECO:0000313" key="5">
    <source>
        <dbReference type="Proteomes" id="UP000030661"/>
    </source>
</evidence>
<evidence type="ECO:0000313" key="4">
    <source>
        <dbReference type="EMBL" id="GAK55724.1"/>
    </source>
</evidence>
<dbReference type="InterPro" id="IPR001296">
    <property type="entry name" value="Glyco_trans_1"/>
</dbReference>
<evidence type="ECO:0000259" key="2">
    <source>
        <dbReference type="Pfam" id="PF00534"/>
    </source>
</evidence>
<evidence type="ECO:0000256" key="1">
    <source>
        <dbReference type="ARBA" id="ARBA00022679"/>
    </source>
</evidence>
<organism evidence="4">
    <name type="scientific">Vecturithrix granuli</name>
    <dbReference type="NCBI Taxonomy" id="1499967"/>
    <lineage>
        <taxon>Bacteria</taxon>
        <taxon>Candidatus Moduliflexota</taxon>
        <taxon>Candidatus Vecturitrichia</taxon>
        <taxon>Candidatus Vecturitrichales</taxon>
        <taxon>Candidatus Vecturitrichaceae</taxon>
        <taxon>Candidatus Vecturithrix</taxon>
    </lineage>
</organism>
<dbReference type="EMBL" id="DF820464">
    <property type="protein sequence ID" value="GAK55724.1"/>
    <property type="molecule type" value="Genomic_DNA"/>
</dbReference>
<dbReference type="PANTHER" id="PTHR46401">
    <property type="entry name" value="GLYCOSYLTRANSFERASE WBBK-RELATED"/>
    <property type="match status" value="1"/>
</dbReference>
<dbReference type="InterPro" id="IPR028098">
    <property type="entry name" value="Glyco_trans_4-like_N"/>
</dbReference>
<dbReference type="Proteomes" id="UP000030661">
    <property type="component" value="Unassembled WGS sequence"/>
</dbReference>